<evidence type="ECO:0000256" key="5">
    <source>
        <dbReference type="ARBA" id="ARBA00022723"/>
    </source>
</evidence>
<evidence type="ECO:0000256" key="2">
    <source>
        <dbReference type="ARBA" id="ARBA00022485"/>
    </source>
</evidence>
<evidence type="ECO:0000256" key="3">
    <source>
        <dbReference type="ARBA" id="ARBA00022515"/>
    </source>
</evidence>
<dbReference type="AlphaFoldDB" id="A0A7R8WIN9"/>
<keyword evidence="6" id="KW-0408">Iron</keyword>
<reference evidence="9" key="1">
    <citation type="submission" date="2020-11" db="EMBL/GenBank/DDBJ databases">
        <authorList>
            <person name="Tran Van P."/>
        </authorList>
    </citation>
    <scope>NUCLEOTIDE SEQUENCE</scope>
</reference>
<proteinExistence type="predicted"/>
<feature type="domain" description="DNA primase large subunit C-terminal" evidence="8">
    <location>
        <begin position="265"/>
        <end position="454"/>
    </location>
</feature>
<evidence type="ECO:0000256" key="6">
    <source>
        <dbReference type="ARBA" id="ARBA00023004"/>
    </source>
</evidence>
<dbReference type="OrthoDB" id="421393at2759"/>
<evidence type="ECO:0000256" key="7">
    <source>
        <dbReference type="ARBA" id="ARBA00023014"/>
    </source>
</evidence>
<accession>A0A7R8WIN9</accession>
<comment type="cofactor">
    <cofactor evidence="1">
        <name>[4Fe-4S] cluster</name>
        <dbReference type="ChEBI" id="CHEBI:49883"/>
    </cofactor>
</comment>
<dbReference type="Pfam" id="PF04104">
    <property type="entry name" value="DNA_primase_lrg"/>
    <property type="match status" value="1"/>
</dbReference>
<name>A0A7R8WIN9_9CRUS</name>
<dbReference type="PANTHER" id="PTHR10537">
    <property type="entry name" value="DNA PRIMASE LARGE SUBUNIT"/>
    <property type="match status" value="1"/>
</dbReference>
<gene>
    <name evidence="9" type="ORF">CTOB1V02_LOCUS10306</name>
</gene>
<keyword evidence="3" id="KW-0639">Primosome</keyword>
<dbReference type="InterPro" id="IPR058560">
    <property type="entry name" value="DNA_primase_C"/>
</dbReference>
<keyword evidence="5" id="KW-0479">Metal-binding</keyword>
<dbReference type="GO" id="GO:0006269">
    <property type="term" value="P:DNA replication, synthesis of primer"/>
    <property type="evidence" value="ECO:0007669"/>
    <property type="project" value="UniProtKB-KW"/>
</dbReference>
<dbReference type="InterPro" id="IPR007238">
    <property type="entry name" value="DNA_primase_lsu_euk/arc"/>
</dbReference>
<keyword evidence="2" id="KW-0004">4Fe-4S</keyword>
<keyword evidence="7" id="KW-0411">Iron-sulfur</keyword>
<evidence type="ECO:0000256" key="1">
    <source>
        <dbReference type="ARBA" id="ARBA00001966"/>
    </source>
</evidence>
<dbReference type="GO" id="GO:0051539">
    <property type="term" value="F:4 iron, 4 sulfur cluster binding"/>
    <property type="evidence" value="ECO:0007669"/>
    <property type="project" value="UniProtKB-KW"/>
</dbReference>
<evidence type="ECO:0000259" key="8">
    <source>
        <dbReference type="Pfam" id="PF04104"/>
    </source>
</evidence>
<dbReference type="GO" id="GO:0046872">
    <property type="term" value="F:metal ion binding"/>
    <property type="evidence" value="ECO:0007669"/>
    <property type="project" value="UniProtKB-KW"/>
</dbReference>
<evidence type="ECO:0000313" key="9">
    <source>
        <dbReference type="EMBL" id="CAD7232471.1"/>
    </source>
</evidence>
<organism evidence="9">
    <name type="scientific">Cyprideis torosa</name>
    <dbReference type="NCBI Taxonomy" id="163714"/>
    <lineage>
        <taxon>Eukaryota</taxon>
        <taxon>Metazoa</taxon>
        <taxon>Ecdysozoa</taxon>
        <taxon>Arthropoda</taxon>
        <taxon>Crustacea</taxon>
        <taxon>Oligostraca</taxon>
        <taxon>Ostracoda</taxon>
        <taxon>Podocopa</taxon>
        <taxon>Podocopida</taxon>
        <taxon>Cytherocopina</taxon>
        <taxon>Cytheroidea</taxon>
        <taxon>Cytherideidae</taxon>
        <taxon>Cyprideis</taxon>
    </lineage>
</organism>
<protein>
    <recommendedName>
        <fullName evidence="8">DNA primase large subunit C-terminal domain-containing protein</fullName>
    </recommendedName>
</protein>
<dbReference type="GO" id="GO:0006270">
    <property type="term" value="P:DNA replication initiation"/>
    <property type="evidence" value="ECO:0007669"/>
    <property type="project" value="TreeGrafter"/>
</dbReference>
<dbReference type="EMBL" id="OB664704">
    <property type="protein sequence ID" value="CAD7232471.1"/>
    <property type="molecule type" value="Genomic_DNA"/>
</dbReference>
<evidence type="ECO:0000256" key="4">
    <source>
        <dbReference type="ARBA" id="ARBA00022705"/>
    </source>
</evidence>
<dbReference type="PANTHER" id="PTHR10537:SF3">
    <property type="entry name" value="DNA PRIMASE LARGE SUBUNIT"/>
    <property type="match status" value="1"/>
</dbReference>
<sequence>MFDISLKDVILGVYDASQITSPYDEVKALFRARKKLHHVIFTEGMVHPSEPWVVRLKHILSKVKADADLSSLLLTAKPDSAFLELEVEARKLQIMSISEHSKPLLSVFAVTEANLLAIRLMARDPSDALELLPFRGDNLASYKRLLDRQKQEVGSQFSSCVRNVERLEFVAEAPQVAAVFALPRDRFVLSGGTVYFPLEGAIQVERCKYLNTLRDILKFKHVVSNPGPFEDLLKTAVEEYDLPCPKPSSDVARAFVSQGNIDLMATNHFPPCMLATFQALRGSHHLREVGRLALLLFLKEIGLKYYEALSFWTLEWSRGKNRGRVSEMEDMVQRKYGKAGRRSNDIEFSCRQLQRFSLKRNTCVKTGVRIAECHVCPFAQVGKDHSAKELEEELKRNTPRAPDDCSPDLWASIVSQARPPSIQCGRFLKVTRTLQPSVLKDIEDFGVQTPSQFFFESFNAPRPS</sequence>
<dbReference type="GO" id="GO:0005658">
    <property type="term" value="C:alpha DNA polymerase:primase complex"/>
    <property type="evidence" value="ECO:0007669"/>
    <property type="project" value="TreeGrafter"/>
</dbReference>
<keyword evidence="4" id="KW-0235">DNA replication</keyword>